<dbReference type="Pfam" id="PF01545">
    <property type="entry name" value="Cation_efflux"/>
    <property type="match status" value="1"/>
</dbReference>
<dbReference type="Gene3D" id="1.20.1510.10">
    <property type="entry name" value="Cation efflux protein transmembrane domain"/>
    <property type="match status" value="1"/>
</dbReference>
<dbReference type="SUPFAM" id="SSF161111">
    <property type="entry name" value="Cation efflux protein transmembrane domain-like"/>
    <property type="match status" value="1"/>
</dbReference>
<gene>
    <name evidence="10" type="ORF">QCO44_07820</name>
</gene>
<sequence>MYEFLFRRFIRDYEKTTLPEVRYAYGSLSGRVGIAVNLILSGVKLLLGLMSGAVSVVADAIHNLADAAASIATLLGFRLAAKPADAEHPYGHGRVEYVAGFCIAGLILLIGFKLLEASVEKIIEPSPPEVDLPMLVILAASIGLQLWLGRFNKTIGARIDSAAIRAAAADSLNDCVATIVVVVSLALYYLSGIDIDGWAGILVALFILHSGWESARDTLQPLLGKPPDKALVQGIGKTVLRHRCITGVHDIIIHDYGPGRIFASVHAEVPASMDFLKAHEIVDGLEELLRRKYRIIVTVHMDPVVVDDPETNRVREEIEALVQREKLGSSIHDFRMTTAKGGGRKLIFDVQVAPDCKMTDEALRFFLQREIKKLNARYYPVIQIDRFYC</sequence>
<keyword evidence="5 7" id="KW-1133">Transmembrane helix</keyword>
<evidence type="ECO:0000259" key="8">
    <source>
        <dbReference type="Pfam" id="PF01545"/>
    </source>
</evidence>
<dbReference type="EMBL" id="JARVLH010000004">
    <property type="protein sequence ID" value="MEX5285542.1"/>
    <property type="molecule type" value="Genomic_DNA"/>
</dbReference>
<protein>
    <submittedName>
        <fullName evidence="10">Cation diffusion facilitator family transporter</fullName>
    </submittedName>
</protein>
<evidence type="ECO:0000256" key="4">
    <source>
        <dbReference type="ARBA" id="ARBA00022692"/>
    </source>
</evidence>
<proteinExistence type="inferred from homology"/>
<evidence type="ECO:0000256" key="7">
    <source>
        <dbReference type="SAM" id="Phobius"/>
    </source>
</evidence>
<feature type="transmembrane region" description="Helical" evidence="7">
    <location>
        <begin position="60"/>
        <end position="81"/>
    </location>
</feature>
<organism evidence="10 11">
    <name type="scientific">Selenomonas sputigena</name>
    <dbReference type="NCBI Taxonomy" id="69823"/>
    <lineage>
        <taxon>Bacteria</taxon>
        <taxon>Bacillati</taxon>
        <taxon>Bacillota</taxon>
        <taxon>Negativicutes</taxon>
        <taxon>Selenomonadales</taxon>
        <taxon>Selenomonadaceae</taxon>
        <taxon>Selenomonas</taxon>
    </lineage>
</organism>
<dbReference type="SUPFAM" id="SSF160240">
    <property type="entry name" value="Cation efflux protein cytoplasmic domain-like"/>
    <property type="match status" value="1"/>
</dbReference>
<keyword evidence="4 7" id="KW-0812">Transmembrane</keyword>
<keyword evidence="11" id="KW-1185">Reference proteome</keyword>
<name>A0ABV3X5R7_9FIRM</name>
<dbReference type="InterPro" id="IPR036837">
    <property type="entry name" value="Cation_efflux_CTD_sf"/>
</dbReference>
<dbReference type="RefSeq" id="WP_368847268.1">
    <property type="nucleotide sequence ID" value="NZ_CP194411.1"/>
</dbReference>
<evidence type="ECO:0000256" key="5">
    <source>
        <dbReference type="ARBA" id="ARBA00022989"/>
    </source>
</evidence>
<feature type="transmembrane region" description="Helical" evidence="7">
    <location>
        <begin position="93"/>
        <end position="112"/>
    </location>
</feature>
<dbReference type="InterPro" id="IPR058533">
    <property type="entry name" value="Cation_efflux_TM"/>
</dbReference>
<comment type="subcellular location">
    <subcellularLocation>
        <location evidence="1">Membrane</location>
        <topology evidence="1">Multi-pass membrane protein</topology>
    </subcellularLocation>
</comment>
<dbReference type="InterPro" id="IPR050291">
    <property type="entry name" value="CDF_Transporter"/>
</dbReference>
<dbReference type="InterPro" id="IPR027469">
    <property type="entry name" value="Cation_efflux_TMD_sf"/>
</dbReference>
<reference evidence="10 11" key="1">
    <citation type="submission" date="2023-04" db="EMBL/GenBank/DDBJ databases">
        <title>Genome Sequence of Selenomonas sputigena ATCC 33150.</title>
        <authorList>
            <person name="Miller D.P."/>
            <person name="Anvari S."/>
            <person name="Polson S.W."/>
            <person name="Macdonald M."/>
            <person name="Mcdowell J.V."/>
        </authorList>
    </citation>
    <scope>NUCLEOTIDE SEQUENCE [LARGE SCALE GENOMIC DNA]</scope>
    <source>
        <strain evidence="10 11">ATCC 33150</strain>
    </source>
</reference>
<evidence type="ECO:0000256" key="1">
    <source>
        <dbReference type="ARBA" id="ARBA00004141"/>
    </source>
</evidence>
<accession>A0ABV3X5R7</accession>
<comment type="similarity">
    <text evidence="2">Belongs to the cation diffusion facilitator (CDF) transporter (TC 2.A.4) family.</text>
</comment>
<feature type="transmembrane region" description="Helical" evidence="7">
    <location>
        <begin position="172"/>
        <end position="191"/>
    </location>
</feature>
<dbReference type="PANTHER" id="PTHR43840:SF15">
    <property type="entry name" value="MITOCHONDRIAL METAL TRANSPORTER 1-RELATED"/>
    <property type="match status" value="1"/>
</dbReference>
<feature type="transmembrane region" description="Helical" evidence="7">
    <location>
        <begin position="132"/>
        <end position="151"/>
    </location>
</feature>
<dbReference type="InterPro" id="IPR027470">
    <property type="entry name" value="Cation_efflux_CTD"/>
</dbReference>
<keyword evidence="6 7" id="KW-0472">Membrane</keyword>
<dbReference type="Pfam" id="PF16916">
    <property type="entry name" value="ZT_dimer"/>
    <property type="match status" value="1"/>
</dbReference>
<evidence type="ECO:0000256" key="3">
    <source>
        <dbReference type="ARBA" id="ARBA00022448"/>
    </source>
</evidence>
<dbReference type="NCBIfam" id="TIGR01297">
    <property type="entry name" value="CDF"/>
    <property type="match status" value="1"/>
</dbReference>
<dbReference type="Proteomes" id="UP001559623">
    <property type="component" value="Unassembled WGS sequence"/>
</dbReference>
<evidence type="ECO:0000256" key="6">
    <source>
        <dbReference type="ARBA" id="ARBA00023136"/>
    </source>
</evidence>
<evidence type="ECO:0000259" key="9">
    <source>
        <dbReference type="Pfam" id="PF16916"/>
    </source>
</evidence>
<feature type="domain" description="Cation efflux protein transmembrane" evidence="8">
    <location>
        <begin position="32"/>
        <end position="223"/>
    </location>
</feature>
<evidence type="ECO:0000313" key="10">
    <source>
        <dbReference type="EMBL" id="MEX5285542.1"/>
    </source>
</evidence>
<keyword evidence="3" id="KW-0813">Transport</keyword>
<evidence type="ECO:0000256" key="2">
    <source>
        <dbReference type="ARBA" id="ARBA00008114"/>
    </source>
</evidence>
<dbReference type="Gene3D" id="3.30.70.1350">
    <property type="entry name" value="Cation efflux protein, cytoplasmic domain"/>
    <property type="match status" value="1"/>
</dbReference>
<feature type="domain" description="Cation efflux protein cytoplasmic" evidence="9">
    <location>
        <begin position="227"/>
        <end position="303"/>
    </location>
</feature>
<dbReference type="InterPro" id="IPR002524">
    <property type="entry name" value="Cation_efflux"/>
</dbReference>
<dbReference type="PANTHER" id="PTHR43840">
    <property type="entry name" value="MITOCHONDRIAL METAL TRANSPORTER 1-RELATED"/>
    <property type="match status" value="1"/>
</dbReference>
<comment type="caution">
    <text evidence="10">The sequence shown here is derived from an EMBL/GenBank/DDBJ whole genome shotgun (WGS) entry which is preliminary data.</text>
</comment>
<feature type="transmembrane region" description="Helical" evidence="7">
    <location>
        <begin position="32"/>
        <end position="54"/>
    </location>
</feature>
<evidence type="ECO:0000313" key="11">
    <source>
        <dbReference type="Proteomes" id="UP001559623"/>
    </source>
</evidence>